<evidence type="ECO:0000256" key="1">
    <source>
        <dbReference type="SAM" id="SignalP"/>
    </source>
</evidence>
<reference evidence="3" key="1">
    <citation type="journal article" date="2010" name="Mol. Cell. Proteomics">
        <title>Functional and structural diversification of the Anguimorpha lizard venom system.</title>
        <authorList>
            <person name="Fry B.G."/>
            <person name="Winter K."/>
            <person name="Norman J.A."/>
            <person name="Roelants K."/>
            <person name="Nabuurs R.J."/>
            <person name="van Osch M.J."/>
            <person name="Teeuwisse W.M."/>
            <person name="van der Weerd L."/>
            <person name="McNaughtan J.E."/>
            <person name="Kwok H.F."/>
            <person name="Scheib H."/>
            <person name="Greisman L."/>
            <person name="Kochva E."/>
            <person name="Miller L.J."/>
            <person name="Gao F."/>
            <person name="Karas J."/>
            <person name="Scanlon D."/>
            <person name="Lin F."/>
            <person name="Kuruppu S."/>
            <person name="Shaw C."/>
            <person name="Wong L."/>
            <person name="Hodgson W.C."/>
        </authorList>
    </citation>
    <scope>NUCLEOTIDE SEQUENCE</scope>
    <source>
        <strain evidence="3">GINF_CL3Ct2</strain>
        <tissue evidence="3">Mandibular venom gland</tissue>
    </source>
</reference>
<accession>E2E4J5</accession>
<evidence type="ECO:0000259" key="2">
    <source>
        <dbReference type="SMART" id="SM00092"/>
    </source>
</evidence>
<name>E2E4J5_GERIN</name>
<organism evidence="3">
    <name type="scientific">Gerrhonotus infernalis</name>
    <name type="common">Texas alligator lizard</name>
    <name type="synonym">Gerrhonotus liocephalus infernalis</name>
    <dbReference type="NCBI Taxonomy" id="310520"/>
    <lineage>
        <taxon>Eukaryota</taxon>
        <taxon>Metazoa</taxon>
        <taxon>Chordata</taxon>
        <taxon>Craniata</taxon>
        <taxon>Vertebrata</taxon>
        <taxon>Euteleostomi</taxon>
        <taxon>Lepidosauria</taxon>
        <taxon>Squamata</taxon>
        <taxon>Bifurcata</taxon>
        <taxon>Unidentata</taxon>
        <taxon>Episquamata</taxon>
        <taxon>Toxicofera</taxon>
        <taxon>Anguimorpha</taxon>
        <taxon>Neoanguimorpha</taxon>
        <taxon>Anguioidea</taxon>
        <taxon>Anguidae</taxon>
        <taxon>Gerrhonotus</taxon>
    </lineage>
</organism>
<evidence type="ECO:0000313" key="3">
    <source>
        <dbReference type="EMBL" id="ADK39276.1"/>
    </source>
</evidence>
<dbReference type="InterPro" id="IPR023412">
    <property type="entry name" value="RNaseA_domain"/>
</dbReference>
<keyword evidence="1" id="KW-0732">Signal</keyword>
<dbReference type="Gene3D" id="3.10.130.10">
    <property type="entry name" value="Ribonuclease A-like domain"/>
    <property type="match status" value="1"/>
</dbReference>
<dbReference type="EMBL" id="GU441512">
    <property type="protein sequence ID" value="ADK39276.1"/>
    <property type="molecule type" value="mRNA"/>
</dbReference>
<dbReference type="SMART" id="SM00092">
    <property type="entry name" value="RNAse_Pc"/>
    <property type="match status" value="1"/>
</dbReference>
<dbReference type="InterPro" id="IPR036816">
    <property type="entry name" value="RNaseA-like_dom_sf"/>
</dbReference>
<feature type="chain" id="PRO_5003158924" evidence="1">
    <location>
        <begin position="25"/>
        <end position="134"/>
    </location>
</feature>
<dbReference type="Pfam" id="PF00074">
    <property type="entry name" value="RnaseA"/>
    <property type="match status" value="1"/>
</dbReference>
<sequence>MAAKGSCVFWFLLASAWIVMKSDAADTFESFKELHVDYPKTEAPNDNEYCKKVMGGRGQTKLKANTYIHAPDSELLAACNRKKYKLNHEYGRTSRLPTTLCTYGDRVFLGSSLPGTIKVLCVNGKPVAFRGFNA</sequence>
<feature type="signal peptide" evidence="1">
    <location>
        <begin position="1"/>
        <end position="24"/>
    </location>
</feature>
<dbReference type="SUPFAM" id="SSF54076">
    <property type="entry name" value="RNase A-like"/>
    <property type="match status" value="1"/>
</dbReference>
<protein>
    <submittedName>
        <fullName evidence="3">RNase-Ginf1</fullName>
    </submittedName>
</protein>
<feature type="domain" description="Ribonuclease A-domain" evidence="2">
    <location>
        <begin position="24"/>
        <end position="133"/>
    </location>
</feature>
<proteinExistence type="evidence at transcript level"/>
<dbReference type="AlphaFoldDB" id="E2E4J5"/>